<dbReference type="SUPFAM" id="SSF56281">
    <property type="entry name" value="Metallo-hydrolase/oxidoreductase"/>
    <property type="match status" value="1"/>
</dbReference>
<keyword evidence="2" id="KW-1185">Reference proteome</keyword>
<reference evidence="1 2" key="1">
    <citation type="submission" date="2021-01" db="EMBL/GenBank/DDBJ databases">
        <title>Genomic Encyclopedia of Type Strains, Phase IV (KMG-IV): sequencing the most valuable type-strain genomes for metagenomic binning, comparative biology and taxonomic classification.</title>
        <authorList>
            <person name="Goeker M."/>
        </authorList>
    </citation>
    <scope>NUCLEOTIDE SEQUENCE [LARGE SCALE GENOMIC DNA]</scope>
    <source>
        <strain evidence="1 2">DSM 28236</strain>
    </source>
</reference>
<dbReference type="Gene3D" id="3.60.15.10">
    <property type="entry name" value="Ribonuclease Z/Hydroxyacylglutathione hydrolase-like"/>
    <property type="match status" value="1"/>
</dbReference>
<protein>
    <submittedName>
        <fullName evidence="1">Glyoxylase-like metal-dependent hydrolase (Beta-lactamase superfamily II)</fullName>
    </submittedName>
</protein>
<sequence length="144" mass="16595">MFTGDTAGVRYEWLKDDGIDFFLPTTSPNHFDPEAMIQSIDRIREYGLDRLYFGRFNMTENVEEAFQQVSKWIPVFVKEGEKALSSGKSVDGLVKSLHDRVSKHLKSFHIPENHKVFKVLDLDLQVSAMGIIDYLQKQNNLLKS</sequence>
<evidence type="ECO:0000313" key="2">
    <source>
        <dbReference type="Proteomes" id="UP000808914"/>
    </source>
</evidence>
<dbReference type="EMBL" id="JAFBER010000034">
    <property type="protein sequence ID" value="MBM7646931.1"/>
    <property type="molecule type" value="Genomic_DNA"/>
</dbReference>
<dbReference type="InterPro" id="IPR036866">
    <property type="entry name" value="RibonucZ/Hydroxyglut_hydro"/>
</dbReference>
<accession>A0ABS2Q403</accession>
<comment type="caution">
    <text evidence="1">The sequence shown here is derived from an EMBL/GenBank/DDBJ whole genome shotgun (WGS) entry which is preliminary data.</text>
</comment>
<name>A0ABS2Q403_9BACL</name>
<dbReference type="Proteomes" id="UP000808914">
    <property type="component" value="Unassembled WGS sequence"/>
</dbReference>
<proteinExistence type="predicted"/>
<dbReference type="RefSeq" id="WP_205004802.1">
    <property type="nucleotide sequence ID" value="NZ_JAFBER010000034.1"/>
</dbReference>
<gene>
    <name evidence="1" type="ORF">JOD45_003166</name>
</gene>
<organism evidence="1 2">
    <name type="scientific">Scopulibacillus daqui</name>
    <dbReference type="NCBI Taxonomy" id="1469162"/>
    <lineage>
        <taxon>Bacteria</taxon>
        <taxon>Bacillati</taxon>
        <taxon>Bacillota</taxon>
        <taxon>Bacilli</taxon>
        <taxon>Bacillales</taxon>
        <taxon>Sporolactobacillaceae</taxon>
        <taxon>Scopulibacillus</taxon>
    </lineage>
</organism>
<evidence type="ECO:0000313" key="1">
    <source>
        <dbReference type="EMBL" id="MBM7646931.1"/>
    </source>
</evidence>